<dbReference type="AlphaFoldDB" id="A0A4D5RFQ5"/>
<sequence length="110" mass="12477">MTSLVPFLLMRKSPLSILPVSHGALSMLFTWVRAAIHKLCWLSVNRSKPPLLLMSRKREREGLCSKSYPNRSELIWQVMSCDITDTAKLDPGRFSNAKVQNPHAGRSKIE</sequence>
<organism evidence="1">
    <name type="scientific">Ixodes scapularis</name>
    <name type="common">Black-legged tick</name>
    <name type="synonym">Deer tick</name>
    <dbReference type="NCBI Taxonomy" id="6945"/>
    <lineage>
        <taxon>Eukaryota</taxon>
        <taxon>Metazoa</taxon>
        <taxon>Ecdysozoa</taxon>
        <taxon>Arthropoda</taxon>
        <taxon>Chelicerata</taxon>
        <taxon>Arachnida</taxon>
        <taxon>Acari</taxon>
        <taxon>Parasitiformes</taxon>
        <taxon>Ixodida</taxon>
        <taxon>Ixodoidea</taxon>
        <taxon>Ixodidae</taxon>
        <taxon>Ixodinae</taxon>
        <taxon>Ixodes</taxon>
    </lineage>
</organism>
<evidence type="ECO:0000313" key="1">
    <source>
        <dbReference type="EMBL" id="MOY35915.1"/>
    </source>
</evidence>
<protein>
    <submittedName>
        <fullName evidence="1">Putative secreted protein</fullName>
    </submittedName>
</protein>
<name>A0A4D5RFQ5_IXOSC</name>
<accession>A0A4D5RFQ5</accession>
<proteinExistence type="predicted"/>
<dbReference type="EMBL" id="GHJT01001944">
    <property type="protein sequence ID" value="MOY35915.1"/>
    <property type="molecule type" value="Transcribed_RNA"/>
</dbReference>
<reference evidence="1" key="1">
    <citation type="submission" date="2019-04" db="EMBL/GenBank/DDBJ databases">
        <title>An insight into the mialome of Ixodes scapularis.</title>
        <authorList>
            <person name="Ribeiro J.M."/>
            <person name="Mather T.N."/>
            <person name="Karim S."/>
        </authorList>
    </citation>
    <scope>NUCLEOTIDE SEQUENCE</scope>
</reference>